<gene>
    <name evidence="4" type="ORF">PCOR1329_LOCUS49221</name>
</gene>
<dbReference type="Proteomes" id="UP001189429">
    <property type="component" value="Unassembled WGS sequence"/>
</dbReference>
<evidence type="ECO:0000256" key="1">
    <source>
        <dbReference type="PROSITE-ProRule" id="PRU00076"/>
    </source>
</evidence>
<dbReference type="PROSITE" id="PS50026">
    <property type="entry name" value="EGF_3"/>
    <property type="match status" value="1"/>
</dbReference>
<dbReference type="SUPFAM" id="SSF49785">
    <property type="entry name" value="Galactose-binding domain-like"/>
    <property type="match status" value="2"/>
</dbReference>
<dbReference type="Pfam" id="PF00754">
    <property type="entry name" value="F5_F8_type_C"/>
    <property type="match status" value="1"/>
</dbReference>
<keyword evidence="5" id="KW-1185">Reference proteome</keyword>
<dbReference type="InterPro" id="IPR000421">
    <property type="entry name" value="FA58C"/>
</dbReference>
<dbReference type="Gene3D" id="2.10.25.10">
    <property type="entry name" value="Laminin"/>
    <property type="match status" value="1"/>
</dbReference>
<dbReference type="InterPro" id="IPR008979">
    <property type="entry name" value="Galactose-bd-like_sf"/>
</dbReference>
<dbReference type="EMBL" id="CAUYUJ010015952">
    <property type="protein sequence ID" value="CAK0860169.1"/>
    <property type="molecule type" value="Genomic_DNA"/>
</dbReference>
<comment type="caution">
    <text evidence="1">Lacks conserved residue(s) required for the propagation of feature annotation.</text>
</comment>
<dbReference type="PROSITE" id="PS50022">
    <property type="entry name" value="FA58C_3"/>
    <property type="match status" value="1"/>
</dbReference>
<evidence type="ECO:0000313" key="4">
    <source>
        <dbReference type="EMBL" id="CAK0860169.1"/>
    </source>
</evidence>
<dbReference type="Gene3D" id="2.60.120.260">
    <property type="entry name" value="Galactose-binding domain-like"/>
    <property type="match status" value="2"/>
</dbReference>
<sequence length="605" mass="66036">MGADGVHDPDGVLRSVADSLRGGYGLNSSEAVDDYLTDVTFLEPASQMQISIKSAGTLIGMREVNVYASTTYTPPPVVLPRANPCKIEASHMIDLDNQSFWLSSSGSTDINIILDLGEIYDVQEIEIWMGFKTSGFFVFVSETGYPDIEIKMTSTSIWGFVQMLDVNPIRMRYLRFFISQGYEDPEAGIFGTSVRDIRVWYFNNRAKGTIATSDSTWDFPGASAIDGANETYWLSRFGSSVDELVVDLGSVHNVAGVSVEFGYGAREIQFSHSMDASSWTQFAAVSSNLELAITVPSTIHFSTRYVKVSMQSPVSLIPDPDEPRDLQKYQYVFSVREFEIFEHTGGGGVIGLESLDGTEFSTIVFGQREPGEWLVGSEADIFTKDFGEEPYSEDVGTEIHIAMTFSTVLNLPDGLNRYTRVSLYRNGVAYGSPYTVQAPVDRLTAANQTRLVFGVRSTAHTSGWNGSDPREGSLMADVHSPFFEGQIRKLSLIRNALTSEEVYGLFETKFGSAERGCHCYDACPAGSNRLFPDVLVPCSGAGVCLRASVSSSLAQATGYCRCNPGFSGDACESHCSDLSIYGCCEADDDCPSGVDCNQTTKACTQ</sequence>
<organism evidence="4 5">
    <name type="scientific">Prorocentrum cordatum</name>
    <dbReference type="NCBI Taxonomy" id="2364126"/>
    <lineage>
        <taxon>Eukaryota</taxon>
        <taxon>Sar</taxon>
        <taxon>Alveolata</taxon>
        <taxon>Dinophyceae</taxon>
        <taxon>Prorocentrales</taxon>
        <taxon>Prorocentraceae</taxon>
        <taxon>Prorocentrum</taxon>
    </lineage>
</organism>
<keyword evidence="1" id="KW-1015">Disulfide bond</keyword>
<feature type="domain" description="F5/8 type C" evidence="2">
    <location>
        <begin position="182"/>
        <end position="308"/>
    </location>
</feature>
<evidence type="ECO:0000259" key="3">
    <source>
        <dbReference type="PROSITE" id="PS50026"/>
    </source>
</evidence>
<proteinExistence type="predicted"/>
<reference evidence="4" key="1">
    <citation type="submission" date="2023-10" db="EMBL/GenBank/DDBJ databases">
        <authorList>
            <person name="Chen Y."/>
            <person name="Shah S."/>
            <person name="Dougan E. K."/>
            <person name="Thang M."/>
            <person name="Chan C."/>
        </authorList>
    </citation>
    <scope>NUCLEOTIDE SEQUENCE [LARGE SCALE GENOMIC DNA]</scope>
</reference>
<evidence type="ECO:0000313" key="5">
    <source>
        <dbReference type="Proteomes" id="UP001189429"/>
    </source>
</evidence>
<keyword evidence="1" id="KW-0245">EGF-like domain</keyword>
<comment type="caution">
    <text evidence="4">The sequence shown here is derived from an EMBL/GenBank/DDBJ whole genome shotgun (WGS) entry which is preliminary data.</text>
</comment>
<protein>
    <submittedName>
        <fullName evidence="4">Uncharacterized protein</fullName>
    </submittedName>
</protein>
<dbReference type="InterPro" id="IPR000742">
    <property type="entry name" value="EGF"/>
</dbReference>
<name>A0ABN9UKC2_9DINO</name>
<feature type="domain" description="EGF-like" evidence="3">
    <location>
        <begin position="534"/>
        <end position="572"/>
    </location>
</feature>
<accession>A0ABN9UKC2</accession>
<dbReference type="PROSITE" id="PS00022">
    <property type="entry name" value="EGF_1"/>
    <property type="match status" value="1"/>
</dbReference>
<evidence type="ECO:0000259" key="2">
    <source>
        <dbReference type="PROSITE" id="PS50022"/>
    </source>
</evidence>
<feature type="disulfide bond" evidence="1">
    <location>
        <begin position="562"/>
        <end position="571"/>
    </location>
</feature>